<evidence type="ECO:0000313" key="11">
    <source>
        <dbReference type="Proteomes" id="UP001224428"/>
    </source>
</evidence>
<evidence type="ECO:0000256" key="2">
    <source>
        <dbReference type="ARBA" id="ARBA00011017"/>
    </source>
</evidence>
<dbReference type="EC" id="1.8.4.11" evidence="8"/>
<evidence type="ECO:0000256" key="6">
    <source>
        <dbReference type="ARBA" id="ARBA00048488"/>
    </source>
</evidence>
<dbReference type="SUPFAM" id="SSF55068">
    <property type="entry name" value="Peptide methionine sulfoxide reductase"/>
    <property type="match status" value="1"/>
</dbReference>
<dbReference type="Gene3D" id="2.170.150.20">
    <property type="entry name" value="Peptide methionine sulfoxide reductase"/>
    <property type="match status" value="1"/>
</dbReference>
<dbReference type="InterPro" id="IPR011057">
    <property type="entry name" value="Mss4-like_sf"/>
</dbReference>
<name>A0AAJ1UZG7_9MOLU</name>
<dbReference type="PROSITE" id="PS51790">
    <property type="entry name" value="MSRB"/>
    <property type="match status" value="1"/>
</dbReference>
<keyword evidence="11" id="KW-1185">Reference proteome</keyword>
<organism evidence="10 11">
    <name type="scientific">Mycoplasma phocimorsus</name>
    <dbReference type="NCBI Taxonomy" id="3045839"/>
    <lineage>
        <taxon>Bacteria</taxon>
        <taxon>Bacillati</taxon>
        <taxon>Mycoplasmatota</taxon>
        <taxon>Mollicutes</taxon>
        <taxon>Mycoplasmataceae</taxon>
        <taxon>Mycoplasma</taxon>
    </lineage>
</organism>
<feature type="domain" description="MsrB" evidence="9">
    <location>
        <begin position="164"/>
        <end position="292"/>
    </location>
</feature>
<dbReference type="InterPro" id="IPR028427">
    <property type="entry name" value="Met_Sox_Rdtase_MsrB"/>
</dbReference>
<evidence type="ECO:0000313" key="10">
    <source>
        <dbReference type="EMBL" id="MDJ1645718.1"/>
    </source>
</evidence>
<dbReference type="NCBIfam" id="TIGR00357">
    <property type="entry name" value="peptide-methionine (R)-S-oxide reductase MsrB"/>
    <property type="match status" value="1"/>
</dbReference>
<comment type="similarity">
    <text evidence="2">In the N-terminal section; belongs to the MsrA Met sulfoxide reductase family.</text>
</comment>
<proteinExistence type="inferred from homology"/>
<dbReference type="Proteomes" id="UP001224428">
    <property type="component" value="Unassembled WGS sequence"/>
</dbReference>
<evidence type="ECO:0000256" key="3">
    <source>
        <dbReference type="ARBA" id="ARBA00023002"/>
    </source>
</evidence>
<dbReference type="InterPro" id="IPR036509">
    <property type="entry name" value="Met_Sox_Rdtase_MsrA_sf"/>
</dbReference>
<dbReference type="PANTHER" id="PTHR10173:SF52">
    <property type="entry name" value="METHIONINE-R-SULFOXIDE REDUCTASE B1"/>
    <property type="match status" value="1"/>
</dbReference>
<evidence type="ECO:0000256" key="1">
    <source>
        <dbReference type="ARBA" id="ARBA00008076"/>
    </source>
</evidence>
<reference evidence="10" key="1">
    <citation type="submission" date="2023-05" db="EMBL/GenBank/DDBJ databases">
        <title>Mycoplasma phocimorsus sp. nov., isolated from Scandinavian patients with seal finger or septic arthritis after contact with seals.</title>
        <authorList>
            <person name="Skafte-Holm A."/>
            <person name="Pedersen T.R."/>
            <person name="Froelund M."/>
            <person name="Stegger M."/>
            <person name="Qvortrup K."/>
            <person name="Michaels D.L."/>
            <person name="Brown D.R."/>
            <person name="Jensen J.S."/>
        </authorList>
    </citation>
    <scope>NUCLEOTIDE SEQUENCE</scope>
    <source>
        <strain evidence="10">M5725</strain>
    </source>
</reference>
<evidence type="ECO:0000259" key="9">
    <source>
        <dbReference type="PROSITE" id="PS51790"/>
    </source>
</evidence>
<evidence type="ECO:0000256" key="4">
    <source>
        <dbReference type="ARBA" id="ARBA00023268"/>
    </source>
</evidence>
<dbReference type="Pfam" id="PF01641">
    <property type="entry name" value="SelR"/>
    <property type="match status" value="1"/>
</dbReference>
<keyword evidence="3 8" id="KW-0560">Oxidoreductase</keyword>
<protein>
    <recommendedName>
        <fullName evidence="8">Peptide methionine sulfoxide reductase MsrA</fullName>
        <shortName evidence="8">Protein-methionine-S-oxide reductase</shortName>
        <ecNumber evidence="8">1.8.4.11</ecNumber>
    </recommendedName>
    <alternativeName>
        <fullName evidence="8">Peptide-methionine (S)-S-oxide reductase</fullName>
        <shortName evidence="8">Peptide Met(O) reductase</shortName>
    </alternativeName>
</protein>
<keyword evidence="4" id="KW-0511">Multifunctional enzyme</keyword>
<comment type="catalytic activity">
    <reaction evidence="5 8">
        <text>L-methionyl-[protein] + [thioredoxin]-disulfide + H2O = L-methionyl-(S)-S-oxide-[protein] + [thioredoxin]-dithiol</text>
        <dbReference type="Rhea" id="RHEA:14217"/>
        <dbReference type="Rhea" id="RHEA-COMP:10698"/>
        <dbReference type="Rhea" id="RHEA-COMP:10700"/>
        <dbReference type="Rhea" id="RHEA-COMP:12313"/>
        <dbReference type="Rhea" id="RHEA-COMP:12315"/>
        <dbReference type="ChEBI" id="CHEBI:15377"/>
        <dbReference type="ChEBI" id="CHEBI:16044"/>
        <dbReference type="ChEBI" id="CHEBI:29950"/>
        <dbReference type="ChEBI" id="CHEBI:44120"/>
        <dbReference type="ChEBI" id="CHEBI:50058"/>
        <dbReference type="EC" id="1.8.4.11"/>
    </reaction>
</comment>
<dbReference type="EMBL" id="JASDDP010000012">
    <property type="protein sequence ID" value="MDJ1645718.1"/>
    <property type="molecule type" value="Genomic_DNA"/>
</dbReference>
<dbReference type="GO" id="GO:0008113">
    <property type="term" value="F:peptide-methionine (S)-S-oxide reductase activity"/>
    <property type="evidence" value="ECO:0007669"/>
    <property type="project" value="UniProtKB-UniRule"/>
</dbReference>
<gene>
    <name evidence="10" type="primary">msrB</name>
    <name evidence="8" type="synonym">msrA</name>
    <name evidence="10" type="ORF">QLQ80_01265</name>
</gene>
<evidence type="ECO:0000256" key="8">
    <source>
        <dbReference type="HAMAP-Rule" id="MF_01401"/>
    </source>
</evidence>
<dbReference type="SUPFAM" id="SSF51316">
    <property type="entry name" value="Mss4-like"/>
    <property type="match status" value="1"/>
</dbReference>
<dbReference type="GO" id="GO:0006979">
    <property type="term" value="P:response to oxidative stress"/>
    <property type="evidence" value="ECO:0007669"/>
    <property type="project" value="InterPro"/>
</dbReference>
<dbReference type="InterPro" id="IPR002569">
    <property type="entry name" value="Met_Sox_Rdtase_MsrA_dom"/>
</dbReference>
<evidence type="ECO:0000256" key="5">
    <source>
        <dbReference type="ARBA" id="ARBA00047806"/>
    </source>
</evidence>
<comment type="function">
    <text evidence="8">Has an important function as a repair enzyme for proteins that have been inactivated by oxidation. Catalyzes the reversible oxidation-reduction of methionine sulfoxide in proteins to methionine.</text>
</comment>
<evidence type="ECO:0000256" key="7">
    <source>
        <dbReference type="ARBA" id="ARBA00048782"/>
    </source>
</evidence>
<comment type="similarity">
    <text evidence="8">Belongs to the MsrA Met sulfoxide reductase family.</text>
</comment>
<accession>A0AAJ1UZG7</accession>
<dbReference type="GO" id="GO:0033743">
    <property type="term" value="F:peptide-methionine (R)-S-oxide reductase activity"/>
    <property type="evidence" value="ECO:0007669"/>
    <property type="project" value="UniProtKB-EC"/>
</dbReference>
<dbReference type="Pfam" id="PF01625">
    <property type="entry name" value="PMSR"/>
    <property type="match status" value="1"/>
</dbReference>
<comment type="similarity">
    <text evidence="1">In the C-terminal section; belongs to the MsrB Met sulfoxide reductase family.</text>
</comment>
<dbReference type="InterPro" id="IPR002579">
    <property type="entry name" value="Met_Sox_Rdtase_MsrB_dom"/>
</dbReference>
<feature type="active site" evidence="8">
    <location>
        <position position="13"/>
    </location>
</feature>
<dbReference type="HAMAP" id="MF_01401">
    <property type="entry name" value="MsrA"/>
    <property type="match status" value="1"/>
</dbReference>
<dbReference type="AlphaFoldDB" id="A0AAJ1UZG7"/>
<dbReference type="GO" id="GO:0005737">
    <property type="term" value="C:cytoplasm"/>
    <property type="evidence" value="ECO:0007669"/>
    <property type="project" value="TreeGrafter"/>
</dbReference>
<comment type="catalytic activity">
    <reaction evidence="6">
        <text>L-methionyl-[protein] + [thioredoxin]-disulfide + H2O = L-methionyl-(R)-S-oxide-[protein] + [thioredoxin]-dithiol</text>
        <dbReference type="Rhea" id="RHEA:24164"/>
        <dbReference type="Rhea" id="RHEA-COMP:10698"/>
        <dbReference type="Rhea" id="RHEA-COMP:10700"/>
        <dbReference type="Rhea" id="RHEA-COMP:12313"/>
        <dbReference type="Rhea" id="RHEA-COMP:12314"/>
        <dbReference type="ChEBI" id="CHEBI:15377"/>
        <dbReference type="ChEBI" id="CHEBI:16044"/>
        <dbReference type="ChEBI" id="CHEBI:29950"/>
        <dbReference type="ChEBI" id="CHEBI:45764"/>
        <dbReference type="ChEBI" id="CHEBI:50058"/>
        <dbReference type="EC" id="1.8.4.12"/>
    </reaction>
</comment>
<dbReference type="GO" id="GO:0030091">
    <property type="term" value="P:protein repair"/>
    <property type="evidence" value="ECO:0007669"/>
    <property type="project" value="InterPro"/>
</dbReference>
<dbReference type="Gene3D" id="3.30.1060.10">
    <property type="entry name" value="Peptide methionine sulphoxide reductase MsrA"/>
    <property type="match status" value="1"/>
</dbReference>
<dbReference type="NCBIfam" id="TIGR00401">
    <property type="entry name" value="msrA"/>
    <property type="match status" value="1"/>
</dbReference>
<comment type="caution">
    <text evidence="10">The sequence shown here is derived from an EMBL/GenBank/DDBJ whole genome shotgun (WGS) entry which is preliminary data.</text>
</comment>
<dbReference type="PANTHER" id="PTHR10173">
    <property type="entry name" value="METHIONINE SULFOXIDE REDUCTASE"/>
    <property type="match status" value="1"/>
</dbReference>
<comment type="catalytic activity">
    <reaction evidence="7 8">
        <text>[thioredoxin]-disulfide + L-methionine + H2O = L-methionine (S)-S-oxide + [thioredoxin]-dithiol</text>
        <dbReference type="Rhea" id="RHEA:19993"/>
        <dbReference type="Rhea" id="RHEA-COMP:10698"/>
        <dbReference type="Rhea" id="RHEA-COMP:10700"/>
        <dbReference type="ChEBI" id="CHEBI:15377"/>
        <dbReference type="ChEBI" id="CHEBI:29950"/>
        <dbReference type="ChEBI" id="CHEBI:50058"/>
        <dbReference type="ChEBI" id="CHEBI:57844"/>
        <dbReference type="ChEBI" id="CHEBI:58772"/>
        <dbReference type="EC" id="1.8.4.11"/>
    </reaction>
</comment>
<sequence>MTKYKTIYLAGGCFWGVEAYFKKIKGIVTTKVGYANGKTQVTSYRQLKETQHAETVELKYDFSIISLEEILLHFIRIIDPTSLNKQGGDVGIQYRTGVYYINSKDQQIIERVFNYIKLKYSAFYVEVQKLDHFIQAEDYHQDYLGKNINGYCHVNLMVANEELEEFKKFKLHQNEVKGLDKEVLLNNATEKPFTSEYEQNYKKGIYVEKITGEPLFVSSTKFDAGCGWPSFSKPITTTAIKYVKDVSHNMERIEVRSAKGDHHLGHVFEDGPKQMGGLRYCINGAALDFIPFEEMDEKGYSQFKLFCE</sequence>